<dbReference type="SUPFAM" id="SSF69118">
    <property type="entry name" value="AhpD-like"/>
    <property type="match status" value="1"/>
</dbReference>
<accession>D3HML5</accession>
<protein>
    <recommendedName>
        <fullName evidence="3">Carboxymuconolactone decarboxylase-like domain-containing protein</fullName>
    </recommendedName>
</protein>
<dbReference type="EMBL" id="FN650140">
    <property type="protein sequence ID" value="CBJ13708.1"/>
    <property type="molecule type" value="Genomic_DNA"/>
</dbReference>
<gene>
    <name evidence="1" type="ordered locus">LLO_3250</name>
</gene>
<proteinExistence type="predicted"/>
<name>D3HML5_LEGLN</name>
<dbReference type="PANTHER" id="PTHR35446">
    <property type="entry name" value="SI:CH211-175M2.5"/>
    <property type="match status" value="1"/>
</dbReference>
<dbReference type="PANTHER" id="PTHR35446:SF3">
    <property type="entry name" value="CMD DOMAIN-CONTAINING PROTEIN"/>
    <property type="match status" value="1"/>
</dbReference>
<dbReference type="KEGG" id="llo:LLO_3250"/>
<reference evidence="1 2" key="1">
    <citation type="journal article" date="2010" name="PLoS Genet.">
        <title>Analysis of the Legionella longbeachae genome and transcriptome uncovers unique strategies to cause Legionnaires' disease.</title>
        <authorList>
            <person name="Cazalet C."/>
            <person name="Gomez-Valero L."/>
            <person name="Rusniok C."/>
            <person name="Lomma M."/>
            <person name="Dervins-Ravault D."/>
            <person name="Newton H."/>
            <person name="Sansom F."/>
            <person name="Jarraud S."/>
            <person name="Zidane N."/>
            <person name="Ma L."/>
            <person name="Bouchier C."/>
            <person name="Etienne J."/>
            <person name="Hartland E."/>
            <person name="Buchrieser C."/>
        </authorList>
    </citation>
    <scope>NUCLEOTIDE SEQUENCE [LARGE SCALE GENOMIC DNA]</scope>
    <source>
        <strain evidence="1 2">NSW150</strain>
    </source>
</reference>
<dbReference type="Proteomes" id="UP000001060">
    <property type="component" value="Chromosome"/>
</dbReference>
<keyword evidence="2" id="KW-1185">Reference proteome</keyword>
<dbReference type="eggNOG" id="COG2128">
    <property type="taxonomic scope" value="Bacteria"/>
</dbReference>
<organism evidence="1 2">
    <name type="scientific">Legionella longbeachae serogroup 1 (strain NSW150)</name>
    <dbReference type="NCBI Taxonomy" id="661367"/>
    <lineage>
        <taxon>Bacteria</taxon>
        <taxon>Pseudomonadati</taxon>
        <taxon>Pseudomonadota</taxon>
        <taxon>Gammaproteobacteria</taxon>
        <taxon>Legionellales</taxon>
        <taxon>Legionellaceae</taxon>
        <taxon>Legionella</taxon>
    </lineage>
</organism>
<dbReference type="OrthoDB" id="9808310at2"/>
<evidence type="ECO:0000313" key="2">
    <source>
        <dbReference type="Proteomes" id="UP000001060"/>
    </source>
</evidence>
<dbReference type="InterPro" id="IPR029032">
    <property type="entry name" value="AhpD-like"/>
</dbReference>
<dbReference type="HOGENOM" id="CLU_082760_5_1_6"/>
<dbReference type="Gene3D" id="1.20.1290.10">
    <property type="entry name" value="AhpD-like"/>
    <property type="match status" value="1"/>
</dbReference>
<dbReference type="GeneID" id="40927431"/>
<evidence type="ECO:0000313" key="1">
    <source>
        <dbReference type="EMBL" id="CBJ13708.1"/>
    </source>
</evidence>
<dbReference type="AlphaFoldDB" id="D3HML5"/>
<evidence type="ECO:0008006" key="3">
    <source>
        <dbReference type="Google" id="ProtNLM"/>
    </source>
</evidence>
<dbReference type="RefSeq" id="WP_003634270.1">
    <property type="nucleotide sequence ID" value="NC_013861.1"/>
</dbReference>
<sequence>MNDSGYTMKAGLIDQSNDQRVSRLYDRSLRQAKMVPNLFKAMANAPEVLEVYMDAYQAFSQFSGFSIQEQQIIFLVISYENGCDYCLAAHSIAADFSAKLEPAITDAIREDKRIPEKKYQVLAEFTRELLWTRGRPSEEKVDEFLAAGYMEKQILDLVLAISLKTLSNYTNHLFKTPIDSVFKVREFKLVKFAARVFQHFSSKK</sequence>